<accession>A0AAN6PSG7</accession>
<keyword evidence="2" id="KW-1185">Reference proteome</keyword>
<protein>
    <submittedName>
        <fullName evidence="1">Uncharacterized protein</fullName>
    </submittedName>
</protein>
<reference evidence="1" key="2">
    <citation type="submission" date="2023-05" db="EMBL/GenBank/DDBJ databases">
        <authorList>
            <consortium name="Lawrence Berkeley National Laboratory"/>
            <person name="Steindorff A."/>
            <person name="Hensen N."/>
            <person name="Bonometti L."/>
            <person name="Westerberg I."/>
            <person name="Brannstrom I.O."/>
            <person name="Guillou S."/>
            <person name="Cros-Aarteil S."/>
            <person name="Calhoun S."/>
            <person name="Haridas S."/>
            <person name="Kuo A."/>
            <person name="Mondo S."/>
            <person name="Pangilinan J."/>
            <person name="Riley R."/>
            <person name="Labutti K."/>
            <person name="Andreopoulos B."/>
            <person name="Lipzen A."/>
            <person name="Chen C."/>
            <person name="Yanf M."/>
            <person name="Daum C."/>
            <person name="Ng V."/>
            <person name="Clum A."/>
            <person name="Ohm R."/>
            <person name="Martin F."/>
            <person name="Silar P."/>
            <person name="Natvig D."/>
            <person name="Lalanne C."/>
            <person name="Gautier V."/>
            <person name="Ament-Velasquez S.L."/>
            <person name="Kruys A."/>
            <person name="Hutchinson M.I."/>
            <person name="Powell A.J."/>
            <person name="Barry K."/>
            <person name="Miller A.N."/>
            <person name="Grigoriev I.V."/>
            <person name="Debuchy R."/>
            <person name="Gladieux P."/>
            <person name="Thoren M.H."/>
            <person name="Johannesson H."/>
        </authorList>
    </citation>
    <scope>NUCLEOTIDE SEQUENCE</scope>
    <source>
        <strain evidence="1">CBS 757.83</strain>
    </source>
</reference>
<dbReference type="EMBL" id="MU863730">
    <property type="protein sequence ID" value="KAK4096201.1"/>
    <property type="molecule type" value="Genomic_DNA"/>
</dbReference>
<dbReference type="Proteomes" id="UP001305647">
    <property type="component" value="Unassembled WGS sequence"/>
</dbReference>
<sequence length="110" mass="11624">MATHSTVRVKSRGGGRGIFCVSESGGVQINSVDLARNGGNAILIENCYNLSIRGGTVNGGGEVRLAARSEFANNRDISITLRVDGTTVRESPCGSNIRWNLSGNARRSIC</sequence>
<reference evidence="1" key="1">
    <citation type="journal article" date="2023" name="Mol. Phylogenet. Evol.">
        <title>Genome-scale phylogeny and comparative genomics of the fungal order Sordariales.</title>
        <authorList>
            <person name="Hensen N."/>
            <person name="Bonometti L."/>
            <person name="Westerberg I."/>
            <person name="Brannstrom I.O."/>
            <person name="Guillou S."/>
            <person name="Cros-Aarteil S."/>
            <person name="Calhoun S."/>
            <person name="Haridas S."/>
            <person name="Kuo A."/>
            <person name="Mondo S."/>
            <person name="Pangilinan J."/>
            <person name="Riley R."/>
            <person name="LaButti K."/>
            <person name="Andreopoulos B."/>
            <person name="Lipzen A."/>
            <person name="Chen C."/>
            <person name="Yan M."/>
            <person name="Daum C."/>
            <person name="Ng V."/>
            <person name="Clum A."/>
            <person name="Steindorff A."/>
            <person name="Ohm R.A."/>
            <person name="Martin F."/>
            <person name="Silar P."/>
            <person name="Natvig D.O."/>
            <person name="Lalanne C."/>
            <person name="Gautier V."/>
            <person name="Ament-Velasquez S.L."/>
            <person name="Kruys A."/>
            <person name="Hutchinson M.I."/>
            <person name="Powell A.J."/>
            <person name="Barry K."/>
            <person name="Miller A.N."/>
            <person name="Grigoriev I.V."/>
            <person name="Debuchy R."/>
            <person name="Gladieux P."/>
            <person name="Hiltunen Thoren M."/>
            <person name="Johannesson H."/>
        </authorList>
    </citation>
    <scope>NUCLEOTIDE SEQUENCE</scope>
    <source>
        <strain evidence="1">CBS 757.83</strain>
    </source>
</reference>
<comment type="caution">
    <text evidence="1">The sequence shown here is derived from an EMBL/GenBank/DDBJ whole genome shotgun (WGS) entry which is preliminary data.</text>
</comment>
<evidence type="ECO:0000313" key="1">
    <source>
        <dbReference type="EMBL" id="KAK4096201.1"/>
    </source>
</evidence>
<gene>
    <name evidence="1" type="ORF">N658DRAFT_511401</name>
</gene>
<name>A0AAN6PSG7_9PEZI</name>
<organism evidence="1 2">
    <name type="scientific">Parathielavia hyrcaniae</name>
    <dbReference type="NCBI Taxonomy" id="113614"/>
    <lineage>
        <taxon>Eukaryota</taxon>
        <taxon>Fungi</taxon>
        <taxon>Dikarya</taxon>
        <taxon>Ascomycota</taxon>
        <taxon>Pezizomycotina</taxon>
        <taxon>Sordariomycetes</taxon>
        <taxon>Sordariomycetidae</taxon>
        <taxon>Sordariales</taxon>
        <taxon>Chaetomiaceae</taxon>
        <taxon>Parathielavia</taxon>
    </lineage>
</organism>
<dbReference type="AlphaFoldDB" id="A0AAN6PSG7"/>
<evidence type="ECO:0000313" key="2">
    <source>
        <dbReference type="Proteomes" id="UP001305647"/>
    </source>
</evidence>
<proteinExistence type="predicted"/>